<keyword evidence="2 7" id="KW-0548">Nucleotidyltransferase</keyword>
<evidence type="ECO:0000313" key="8">
    <source>
        <dbReference type="Proteomes" id="UP000289455"/>
    </source>
</evidence>
<evidence type="ECO:0000256" key="4">
    <source>
        <dbReference type="ARBA" id="ARBA00022932"/>
    </source>
</evidence>
<dbReference type="OrthoDB" id="1172326at2"/>
<dbReference type="SUPFAM" id="SSF52540">
    <property type="entry name" value="P-loop containing nucleoside triphosphate hydrolases"/>
    <property type="match status" value="1"/>
</dbReference>
<accession>A0A4Q1C2K3</accession>
<dbReference type="AlphaFoldDB" id="A0A4Q1C2K3"/>
<dbReference type="PANTHER" id="PTHR34388:SF1">
    <property type="entry name" value="DNA POLYMERASE III SUBUNIT DELTA"/>
    <property type="match status" value="1"/>
</dbReference>
<comment type="caution">
    <text evidence="7">The sequence shown here is derived from an EMBL/GenBank/DDBJ whole genome shotgun (WGS) entry which is preliminary data.</text>
</comment>
<feature type="domain" description="DNA polymerase III delta subunit-like C-terminal" evidence="6">
    <location>
        <begin position="224"/>
        <end position="327"/>
    </location>
</feature>
<evidence type="ECO:0000313" key="7">
    <source>
        <dbReference type="EMBL" id="RXK52407.1"/>
    </source>
</evidence>
<protein>
    <submittedName>
        <fullName evidence="7">DNA polymerase III subunit delta</fullName>
        <ecNumber evidence="7">2.7.7.7</ecNumber>
    </submittedName>
</protein>
<dbReference type="Pfam" id="PF06144">
    <property type="entry name" value="DNA_pol3_delta"/>
    <property type="match status" value="1"/>
</dbReference>
<evidence type="ECO:0000259" key="5">
    <source>
        <dbReference type="Pfam" id="PF06144"/>
    </source>
</evidence>
<dbReference type="RefSeq" id="WP_129025644.1">
    <property type="nucleotide sequence ID" value="NZ_SDHY01000001.1"/>
</dbReference>
<dbReference type="Gene3D" id="1.10.8.60">
    <property type="match status" value="1"/>
</dbReference>
<dbReference type="NCBIfam" id="TIGR01128">
    <property type="entry name" value="holA"/>
    <property type="match status" value="1"/>
</dbReference>
<dbReference type="EC" id="2.7.7.7" evidence="7"/>
<reference evidence="7 8" key="1">
    <citation type="submission" date="2019-01" db="EMBL/GenBank/DDBJ databases">
        <title>Cytophagaceae bacterium strain CAR-16.</title>
        <authorList>
            <person name="Chen W.-M."/>
        </authorList>
    </citation>
    <scope>NUCLEOTIDE SEQUENCE [LARGE SCALE GENOMIC DNA]</scope>
    <source>
        <strain evidence="7 8">CAR-16</strain>
    </source>
</reference>
<name>A0A4Q1C2K3_9BACT</name>
<dbReference type="InterPro" id="IPR027417">
    <property type="entry name" value="P-loop_NTPase"/>
</dbReference>
<dbReference type="Gene3D" id="1.20.272.10">
    <property type="match status" value="1"/>
</dbReference>
<gene>
    <name evidence="7" type="primary">holA</name>
    <name evidence="7" type="ORF">ESB04_01795</name>
</gene>
<dbReference type="GO" id="GO:0009360">
    <property type="term" value="C:DNA polymerase III complex"/>
    <property type="evidence" value="ECO:0007669"/>
    <property type="project" value="InterPro"/>
</dbReference>
<dbReference type="GO" id="GO:0003677">
    <property type="term" value="F:DNA binding"/>
    <property type="evidence" value="ECO:0007669"/>
    <property type="project" value="InterPro"/>
</dbReference>
<dbReference type="Gene3D" id="3.40.50.300">
    <property type="entry name" value="P-loop containing nucleotide triphosphate hydrolases"/>
    <property type="match status" value="1"/>
</dbReference>
<dbReference type="PANTHER" id="PTHR34388">
    <property type="entry name" value="DNA POLYMERASE III SUBUNIT DELTA"/>
    <property type="match status" value="1"/>
</dbReference>
<keyword evidence="1 7" id="KW-0808">Transferase</keyword>
<evidence type="ECO:0000256" key="3">
    <source>
        <dbReference type="ARBA" id="ARBA00022705"/>
    </source>
</evidence>
<dbReference type="Proteomes" id="UP000289455">
    <property type="component" value="Unassembled WGS sequence"/>
</dbReference>
<dbReference type="GO" id="GO:0003887">
    <property type="term" value="F:DNA-directed DNA polymerase activity"/>
    <property type="evidence" value="ECO:0007669"/>
    <property type="project" value="UniProtKB-KW"/>
</dbReference>
<feature type="domain" description="DNA polymerase III delta N-terminal" evidence="5">
    <location>
        <begin position="21"/>
        <end position="149"/>
    </location>
</feature>
<proteinExistence type="predicted"/>
<dbReference type="Pfam" id="PF21694">
    <property type="entry name" value="DNA_pol3_delta_C"/>
    <property type="match status" value="1"/>
</dbReference>
<evidence type="ECO:0000256" key="1">
    <source>
        <dbReference type="ARBA" id="ARBA00022679"/>
    </source>
</evidence>
<evidence type="ECO:0000256" key="2">
    <source>
        <dbReference type="ARBA" id="ARBA00022695"/>
    </source>
</evidence>
<dbReference type="GO" id="GO:0006261">
    <property type="term" value="P:DNA-templated DNA replication"/>
    <property type="evidence" value="ECO:0007669"/>
    <property type="project" value="TreeGrafter"/>
</dbReference>
<dbReference type="InterPro" id="IPR010372">
    <property type="entry name" value="DNA_pol3_delta_N"/>
</dbReference>
<sequence>MQKSVQDVLKDIKQNKLAPIYLIHGDEPFFIDQLVEAFENQVLSPDQQSFNQFVMYGKDQTLGDVLTYARRFPMMSDKQVIIVKEAVFLDAMAKGKADAKDKSNSDWKAWVDYCERPTESTLLVLTLKTLLTDKSKILPPLDKKGVVVSSKKISEDRLGMWLKDYLGSHQLPIQANAQELMVSYVGTDLKRMAHEADKLIVNVPKGKEIGLDEVEKFVGISREYNYFEFQKAIVQRNADRGQKIAFYFADNTKQNPAAPMLIMLFNFFAKVLQVHDLGALSENEIASTIGVNPYFVKDYTLAKRNYPLGKVVRILEAIKNADLRVKGVIGSGDPEREIILDLSFEIFNL</sequence>
<dbReference type="InterPro" id="IPR048466">
    <property type="entry name" value="DNA_pol3_delta-like_C"/>
</dbReference>
<keyword evidence="3" id="KW-0235">DNA replication</keyword>
<keyword evidence="8" id="KW-1185">Reference proteome</keyword>
<evidence type="ECO:0000259" key="6">
    <source>
        <dbReference type="Pfam" id="PF21694"/>
    </source>
</evidence>
<organism evidence="7 8">
    <name type="scientific">Aquirufa rosea</name>
    <dbReference type="NCBI Taxonomy" id="2509241"/>
    <lineage>
        <taxon>Bacteria</taxon>
        <taxon>Pseudomonadati</taxon>
        <taxon>Bacteroidota</taxon>
        <taxon>Cytophagia</taxon>
        <taxon>Cytophagales</taxon>
        <taxon>Flectobacillaceae</taxon>
        <taxon>Aquirufa</taxon>
    </lineage>
</organism>
<dbReference type="InterPro" id="IPR005790">
    <property type="entry name" value="DNA_polIII_delta"/>
</dbReference>
<keyword evidence="4" id="KW-0239">DNA-directed DNA polymerase</keyword>
<dbReference type="EMBL" id="SDHY01000001">
    <property type="protein sequence ID" value="RXK52407.1"/>
    <property type="molecule type" value="Genomic_DNA"/>
</dbReference>